<comment type="caution">
    <text evidence="7">The sequence shown here is derived from an EMBL/GenBank/DDBJ whole genome shotgun (WGS) entry which is preliminary data.</text>
</comment>
<dbReference type="Gene3D" id="1.20.1250.20">
    <property type="entry name" value="MFS general substrate transporter like domains"/>
    <property type="match status" value="1"/>
</dbReference>
<sequence>MVRPLSWCSWVQGLSSPEDRVAGRPALSRSSLRVVLAGLCVTEIVSYGVIFYAFTILLPQIATDTGWSRTAITAAFSMGSVTGGVVGIFTGRILQNRGPWTVMSTGSVAGTVAIVMLAWTPNYALFFAAWVLAGAASACTHPRQ</sequence>
<feature type="transmembrane region" description="Helical" evidence="5">
    <location>
        <begin position="98"/>
        <end position="117"/>
    </location>
</feature>
<dbReference type="Pfam" id="PF07690">
    <property type="entry name" value="MFS_1"/>
    <property type="match status" value="1"/>
</dbReference>
<keyword evidence="8" id="KW-1185">Reference proteome</keyword>
<proteinExistence type="predicted"/>
<reference evidence="7 8" key="1">
    <citation type="submission" date="2020-10" db="EMBL/GenBank/DDBJ databases">
        <title>Nocardioides sp. isolated from sludge.</title>
        <authorList>
            <person name="Zhang X."/>
        </authorList>
    </citation>
    <scope>NUCLEOTIDE SEQUENCE [LARGE SCALE GENOMIC DNA]</scope>
    <source>
        <strain evidence="7 8">Y6</strain>
    </source>
</reference>
<dbReference type="InterPro" id="IPR011701">
    <property type="entry name" value="MFS"/>
</dbReference>
<evidence type="ECO:0000256" key="2">
    <source>
        <dbReference type="ARBA" id="ARBA00022692"/>
    </source>
</evidence>
<evidence type="ECO:0000259" key="6">
    <source>
        <dbReference type="PROSITE" id="PS50850"/>
    </source>
</evidence>
<dbReference type="EMBL" id="JADCSA010000014">
    <property type="protein sequence ID" value="MBE7325610.1"/>
    <property type="molecule type" value="Genomic_DNA"/>
</dbReference>
<keyword evidence="4 5" id="KW-0472">Membrane</keyword>
<keyword evidence="3 5" id="KW-1133">Transmembrane helix</keyword>
<name>A0ABR9RW73_9ACTN</name>
<feature type="domain" description="Major facilitator superfamily (MFS) profile" evidence="6">
    <location>
        <begin position="26"/>
        <end position="144"/>
    </location>
</feature>
<accession>A0ABR9RW73</accession>
<feature type="transmembrane region" description="Helical" evidence="5">
    <location>
        <begin position="70"/>
        <end position="91"/>
    </location>
</feature>
<evidence type="ECO:0000313" key="8">
    <source>
        <dbReference type="Proteomes" id="UP000756387"/>
    </source>
</evidence>
<protein>
    <submittedName>
        <fullName evidence="7">MFS transporter</fullName>
    </submittedName>
</protein>
<organism evidence="7 8">
    <name type="scientific">Nocardioides malaquae</name>
    <dbReference type="NCBI Taxonomy" id="2773426"/>
    <lineage>
        <taxon>Bacteria</taxon>
        <taxon>Bacillati</taxon>
        <taxon>Actinomycetota</taxon>
        <taxon>Actinomycetes</taxon>
        <taxon>Propionibacteriales</taxon>
        <taxon>Nocardioidaceae</taxon>
        <taxon>Nocardioides</taxon>
    </lineage>
</organism>
<keyword evidence="2 5" id="KW-0812">Transmembrane</keyword>
<evidence type="ECO:0000256" key="5">
    <source>
        <dbReference type="SAM" id="Phobius"/>
    </source>
</evidence>
<dbReference type="PROSITE" id="PS50850">
    <property type="entry name" value="MFS"/>
    <property type="match status" value="1"/>
</dbReference>
<comment type="subcellular location">
    <subcellularLocation>
        <location evidence="1">Cell membrane</location>
        <topology evidence="1">Multi-pass membrane protein</topology>
    </subcellularLocation>
</comment>
<evidence type="ECO:0000313" key="7">
    <source>
        <dbReference type="EMBL" id="MBE7325610.1"/>
    </source>
</evidence>
<dbReference type="Proteomes" id="UP000756387">
    <property type="component" value="Unassembled WGS sequence"/>
</dbReference>
<dbReference type="InterPro" id="IPR020846">
    <property type="entry name" value="MFS_dom"/>
</dbReference>
<gene>
    <name evidence="7" type="ORF">IEQ44_13205</name>
</gene>
<evidence type="ECO:0000256" key="4">
    <source>
        <dbReference type="ARBA" id="ARBA00023136"/>
    </source>
</evidence>
<evidence type="ECO:0000256" key="3">
    <source>
        <dbReference type="ARBA" id="ARBA00022989"/>
    </source>
</evidence>
<evidence type="ECO:0000256" key="1">
    <source>
        <dbReference type="ARBA" id="ARBA00004651"/>
    </source>
</evidence>
<feature type="transmembrane region" description="Helical" evidence="5">
    <location>
        <begin position="34"/>
        <end position="58"/>
    </location>
</feature>
<dbReference type="InterPro" id="IPR036259">
    <property type="entry name" value="MFS_trans_sf"/>
</dbReference>
<dbReference type="SUPFAM" id="SSF103473">
    <property type="entry name" value="MFS general substrate transporter"/>
    <property type="match status" value="1"/>
</dbReference>